<organism evidence="1 2">
    <name type="scientific">Chaetomidium leptoderma</name>
    <dbReference type="NCBI Taxonomy" id="669021"/>
    <lineage>
        <taxon>Eukaryota</taxon>
        <taxon>Fungi</taxon>
        <taxon>Dikarya</taxon>
        <taxon>Ascomycota</taxon>
        <taxon>Pezizomycotina</taxon>
        <taxon>Sordariomycetes</taxon>
        <taxon>Sordariomycetidae</taxon>
        <taxon>Sordariales</taxon>
        <taxon>Chaetomiaceae</taxon>
        <taxon>Chaetomidium</taxon>
    </lineage>
</organism>
<evidence type="ECO:0000313" key="1">
    <source>
        <dbReference type="EMBL" id="KAK4150627.1"/>
    </source>
</evidence>
<accession>A0AAN6VFS1</accession>
<sequence length="227" mass="26346">MAGKRTLDERTLERRQLVTSMPVDGNRVHHRAFLMSYLSLVPDEVGVQPAEELYYTLNDTTSADEQLDDIVHRARLNVRNAEDRYSWHTMQLVAKEGRQEASRVGKRMKHLYFSCVIDRVNAESPDRYTWIDDFRPTLCFYLVLVQERATSEDDLVGRIGRIASHFVDAAQEEHTLFSLLLEVIRNRAQEKERGNMVLRRFWTQVVAEIGSRAIVDDLRIRTLPLGS</sequence>
<reference evidence="1" key="1">
    <citation type="journal article" date="2023" name="Mol. Phylogenet. Evol.">
        <title>Genome-scale phylogeny and comparative genomics of the fungal order Sordariales.</title>
        <authorList>
            <person name="Hensen N."/>
            <person name="Bonometti L."/>
            <person name="Westerberg I."/>
            <person name="Brannstrom I.O."/>
            <person name="Guillou S."/>
            <person name="Cros-Aarteil S."/>
            <person name="Calhoun S."/>
            <person name="Haridas S."/>
            <person name="Kuo A."/>
            <person name="Mondo S."/>
            <person name="Pangilinan J."/>
            <person name="Riley R."/>
            <person name="LaButti K."/>
            <person name="Andreopoulos B."/>
            <person name="Lipzen A."/>
            <person name="Chen C."/>
            <person name="Yan M."/>
            <person name="Daum C."/>
            <person name="Ng V."/>
            <person name="Clum A."/>
            <person name="Steindorff A."/>
            <person name="Ohm R.A."/>
            <person name="Martin F."/>
            <person name="Silar P."/>
            <person name="Natvig D.O."/>
            <person name="Lalanne C."/>
            <person name="Gautier V."/>
            <person name="Ament-Velasquez S.L."/>
            <person name="Kruys A."/>
            <person name="Hutchinson M.I."/>
            <person name="Powell A.J."/>
            <person name="Barry K."/>
            <person name="Miller A.N."/>
            <person name="Grigoriev I.V."/>
            <person name="Debuchy R."/>
            <person name="Gladieux P."/>
            <person name="Hiltunen Thoren M."/>
            <person name="Johannesson H."/>
        </authorList>
    </citation>
    <scope>NUCLEOTIDE SEQUENCE</scope>
    <source>
        <strain evidence="1">CBS 538.74</strain>
    </source>
</reference>
<proteinExistence type="predicted"/>
<evidence type="ECO:0000313" key="2">
    <source>
        <dbReference type="Proteomes" id="UP001302745"/>
    </source>
</evidence>
<reference evidence="1" key="2">
    <citation type="submission" date="2023-05" db="EMBL/GenBank/DDBJ databases">
        <authorList>
            <consortium name="Lawrence Berkeley National Laboratory"/>
            <person name="Steindorff A."/>
            <person name="Hensen N."/>
            <person name="Bonometti L."/>
            <person name="Westerberg I."/>
            <person name="Brannstrom I.O."/>
            <person name="Guillou S."/>
            <person name="Cros-Aarteil S."/>
            <person name="Calhoun S."/>
            <person name="Haridas S."/>
            <person name="Kuo A."/>
            <person name="Mondo S."/>
            <person name="Pangilinan J."/>
            <person name="Riley R."/>
            <person name="Labutti K."/>
            <person name="Andreopoulos B."/>
            <person name="Lipzen A."/>
            <person name="Chen C."/>
            <person name="Yanf M."/>
            <person name="Daum C."/>
            <person name="Ng V."/>
            <person name="Clum A."/>
            <person name="Ohm R."/>
            <person name="Martin F."/>
            <person name="Silar P."/>
            <person name="Natvig D."/>
            <person name="Lalanne C."/>
            <person name="Gautier V."/>
            <person name="Ament-Velasquez S.L."/>
            <person name="Kruys A."/>
            <person name="Hutchinson M.I."/>
            <person name="Powell A.J."/>
            <person name="Barry K."/>
            <person name="Miller A.N."/>
            <person name="Grigoriev I.V."/>
            <person name="Debuchy R."/>
            <person name="Gladieux P."/>
            <person name="Thoren M.H."/>
            <person name="Johannesson H."/>
        </authorList>
    </citation>
    <scope>NUCLEOTIDE SEQUENCE</scope>
    <source>
        <strain evidence="1">CBS 538.74</strain>
    </source>
</reference>
<keyword evidence="2" id="KW-1185">Reference proteome</keyword>
<dbReference type="AlphaFoldDB" id="A0AAN6VFS1"/>
<protein>
    <submittedName>
        <fullName evidence="1">Uncharacterized protein</fullName>
    </submittedName>
</protein>
<comment type="caution">
    <text evidence="1">The sequence shown here is derived from an EMBL/GenBank/DDBJ whole genome shotgun (WGS) entry which is preliminary data.</text>
</comment>
<dbReference type="EMBL" id="MU857059">
    <property type="protein sequence ID" value="KAK4150627.1"/>
    <property type="molecule type" value="Genomic_DNA"/>
</dbReference>
<dbReference type="Proteomes" id="UP001302745">
    <property type="component" value="Unassembled WGS sequence"/>
</dbReference>
<name>A0AAN6VFS1_9PEZI</name>
<gene>
    <name evidence="1" type="ORF">C8A00DRAFT_36762</name>
</gene>